<comment type="similarity">
    <text evidence="2">Belongs to the autoinducer-2 exporter (AI-2E) (TC 2.A.86) family.</text>
</comment>
<feature type="transmembrane region" description="Helical" evidence="6">
    <location>
        <begin position="311"/>
        <end position="336"/>
    </location>
</feature>
<evidence type="ECO:0000256" key="6">
    <source>
        <dbReference type="SAM" id="Phobius"/>
    </source>
</evidence>
<keyword evidence="8" id="KW-1185">Reference proteome</keyword>
<dbReference type="RefSeq" id="WP_266349376.1">
    <property type="nucleotide sequence ID" value="NZ_JAPKNG010000004.1"/>
</dbReference>
<protein>
    <submittedName>
        <fullName evidence="7">PurR-regulated permease PerM</fullName>
    </submittedName>
</protein>
<accession>A0ABU0H822</accession>
<evidence type="ECO:0000256" key="1">
    <source>
        <dbReference type="ARBA" id="ARBA00004141"/>
    </source>
</evidence>
<evidence type="ECO:0000313" key="8">
    <source>
        <dbReference type="Proteomes" id="UP001241603"/>
    </source>
</evidence>
<dbReference type="InterPro" id="IPR002549">
    <property type="entry name" value="AI-2E-like"/>
</dbReference>
<evidence type="ECO:0000313" key="7">
    <source>
        <dbReference type="EMBL" id="MDQ0438458.1"/>
    </source>
</evidence>
<dbReference type="PANTHER" id="PTHR21716:SF62">
    <property type="entry name" value="TRANSPORT PROTEIN YDBI-RELATED"/>
    <property type="match status" value="1"/>
</dbReference>
<organism evidence="7 8">
    <name type="scientific">Kaistia dalseonensis</name>
    <dbReference type="NCBI Taxonomy" id="410840"/>
    <lineage>
        <taxon>Bacteria</taxon>
        <taxon>Pseudomonadati</taxon>
        <taxon>Pseudomonadota</taxon>
        <taxon>Alphaproteobacteria</taxon>
        <taxon>Hyphomicrobiales</taxon>
        <taxon>Kaistiaceae</taxon>
        <taxon>Kaistia</taxon>
    </lineage>
</organism>
<sequence>MAQDFTPSPVASDDATARWRSHFSVAISLIAVGIGLYLVWLTSSSLLILFAGVLFAAFLDACTRALRPILPIARIWRLSLVILILTLLSAWGIFRGAVGLPEQVRSLISVMDAQLDFLQQRLLAYGIEMFGPDGGRDFSRFFPGDTQLFGHAQFAVGTATSFLAGLIVIVFVGLLFSFDPAVYRESIVLCVPPRRRPRVRQVLDEMGGALRMWLVAQCVRMLLMFVAVWIALYALQLPGAFLLAVQAGVLNFIPYLGPILAGIPIALVAMPLGVPMLVWAVGIYTVIQTIEGYVIGPLIQRRAASIPPAWTLVGIVLIGALFGTLGIALAMPLMALARIAILRFYVEDWLGDAVTAPVEPEPAERS</sequence>
<keyword evidence="5 6" id="KW-0472">Membrane</keyword>
<evidence type="ECO:0000256" key="4">
    <source>
        <dbReference type="ARBA" id="ARBA00022989"/>
    </source>
</evidence>
<feature type="transmembrane region" description="Helical" evidence="6">
    <location>
        <begin position="154"/>
        <end position="176"/>
    </location>
</feature>
<dbReference type="EMBL" id="JAUSVO010000004">
    <property type="protein sequence ID" value="MDQ0438458.1"/>
    <property type="molecule type" value="Genomic_DNA"/>
</dbReference>
<comment type="caution">
    <text evidence="7">The sequence shown here is derived from an EMBL/GenBank/DDBJ whole genome shotgun (WGS) entry which is preliminary data.</text>
</comment>
<feature type="transmembrane region" description="Helical" evidence="6">
    <location>
        <begin position="21"/>
        <end position="40"/>
    </location>
</feature>
<reference evidence="7 8" key="1">
    <citation type="submission" date="2023-07" db="EMBL/GenBank/DDBJ databases">
        <title>Genomic Encyclopedia of Type Strains, Phase IV (KMG-IV): sequencing the most valuable type-strain genomes for metagenomic binning, comparative biology and taxonomic classification.</title>
        <authorList>
            <person name="Goeker M."/>
        </authorList>
    </citation>
    <scope>NUCLEOTIDE SEQUENCE [LARGE SCALE GENOMIC DNA]</scope>
    <source>
        <strain evidence="7 8">B6-8</strain>
    </source>
</reference>
<feature type="transmembrane region" description="Helical" evidence="6">
    <location>
        <begin position="221"/>
        <end position="246"/>
    </location>
</feature>
<feature type="transmembrane region" description="Helical" evidence="6">
    <location>
        <begin position="75"/>
        <end position="94"/>
    </location>
</feature>
<evidence type="ECO:0000256" key="2">
    <source>
        <dbReference type="ARBA" id="ARBA00009773"/>
    </source>
</evidence>
<comment type="subcellular location">
    <subcellularLocation>
        <location evidence="1">Membrane</location>
        <topology evidence="1">Multi-pass membrane protein</topology>
    </subcellularLocation>
</comment>
<dbReference type="Pfam" id="PF01594">
    <property type="entry name" value="AI-2E_transport"/>
    <property type="match status" value="1"/>
</dbReference>
<gene>
    <name evidence="7" type="ORF">QO014_002853</name>
</gene>
<name>A0ABU0H822_9HYPH</name>
<keyword evidence="3 6" id="KW-0812">Transmembrane</keyword>
<feature type="transmembrane region" description="Helical" evidence="6">
    <location>
        <begin position="252"/>
        <end position="270"/>
    </location>
</feature>
<evidence type="ECO:0000256" key="5">
    <source>
        <dbReference type="ARBA" id="ARBA00023136"/>
    </source>
</evidence>
<keyword evidence="4 6" id="KW-1133">Transmembrane helix</keyword>
<evidence type="ECO:0000256" key="3">
    <source>
        <dbReference type="ARBA" id="ARBA00022692"/>
    </source>
</evidence>
<dbReference type="Proteomes" id="UP001241603">
    <property type="component" value="Unassembled WGS sequence"/>
</dbReference>
<dbReference type="PANTHER" id="PTHR21716">
    <property type="entry name" value="TRANSMEMBRANE PROTEIN"/>
    <property type="match status" value="1"/>
</dbReference>
<feature type="transmembrane region" description="Helical" evidence="6">
    <location>
        <begin position="46"/>
        <end position="63"/>
    </location>
</feature>
<proteinExistence type="inferred from homology"/>